<protein>
    <submittedName>
        <fullName evidence="1">Uncharacterized protein</fullName>
    </submittedName>
</protein>
<dbReference type="InParanoid" id="A0A3M0CSI4"/>
<gene>
    <name evidence="1" type="ORF">BXY39_1000</name>
</gene>
<name>A0A3M0CSI4_9PROT</name>
<accession>A0A3M0CSI4</accession>
<dbReference type="EMBL" id="REFR01000009">
    <property type="protein sequence ID" value="RMB12502.1"/>
    <property type="molecule type" value="Genomic_DNA"/>
</dbReference>
<reference evidence="1 2" key="1">
    <citation type="submission" date="2018-10" db="EMBL/GenBank/DDBJ databases">
        <title>Genomic Encyclopedia of Archaeal and Bacterial Type Strains, Phase II (KMG-II): from individual species to whole genera.</title>
        <authorList>
            <person name="Goeker M."/>
        </authorList>
    </citation>
    <scope>NUCLEOTIDE SEQUENCE [LARGE SCALE GENOMIC DNA]</scope>
    <source>
        <strain evidence="1 2">DSM 25217</strain>
    </source>
</reference>
<proteinExistence type="predicted"/>
<comment type="caution">
    <text evidence="1">The sequence shown here is derived from an EMBL/GenBank/DDBJ whole genome shotgun (WGS) entry which is preliminary data.</text>
</comment>
<dbReference type="Proteomes" id="UP000271227">
    <property type="component" value="Unassembled WGS sequence"/>
</dbReference>
<evidence type="ECO:0000313" key="1">
    <source>
        <dbReference type="EMBL" id="RMB12502.1"/>
    </source>
</evidence>
<dbReference type="AlphaFoldDB" id="A0A3M0CSI4"/>
<sequence>MTAPEKTSGIAASLAKDKHGLIIDFINLLTYIWIV</sequence>
<keyword evidence="2" id="KW-1185">Reference proteome</keyword>
<organism evidence="1 2">
    <name type="scientific">Eilatimonas milleporae</name>
    <dbReference type="NCBI Taxonomy" id="911205"/>
    <lineage>
        <taxon>Bacteria</taxon>
        <taxon>Pseudomonadati</taxon>
        <taxon>Pseudomonadota</taxon>
        <taxon>Alphaproteobacteria</taxon>
        <taxon>Kordiimonadales</taxon>
        <taxon>Kordiimonadaceae</taxon>
        <taxon>Eilatimonas</taxon>
    </lineage>
</organism>
<evidence type="ECO:0000313" key="2">
    <source>
        <dbReference type="Proteomes" id="UP000271227"/>
    </source>
</evidence>